<proteinExistence type="predicted"/>
<evidence type="ECO:0000313" key="2">
    <source>
        <dbReference type="EMBL" id="PHK05476.1"/>
    </source>
</evidence>
<evidence type="ECO:0000313" key="3">
    <source>
        <dbReference type="Proteomes" id="UP000222310"/>
    </source>
</evidence>
<protein>
    <submittedName>
        <fullName evidence="2">Glyoxalase</fullName>
    </submittedName>
</protein>
<dbReference type="Pfam" id="PF00903">
    <property type="entry name" value="Glyoxalase"/>
    <property type="match status" value="1"/>
</dbReference>
<gene>
    <name evidence="2" type="ORF">VF08_07715</name>
</gene>
<dbReference type="PROSITE" id="PS51819">
    <property type="entry name" value="VOC"/>
    <property type="match status" value="1"/>
</dbReference>
<dbReference type="GeneID" id="57094734"/>
<dbReference type="RefSeq" id="WP_099067474.1">
    <property type="nucleotide sequence ID" value="NZ_LAHD01000015.1"/>
</dbReference>
<dbReference type="InterPro" id="IPR037523">
    <property type="entry name" value="VOC_core"/>
</dbReference>
<dbReference type="Proteomes" id="UP000222310">
    <property type="component" value="Unassembled WGS sequence"/>
</dbReference>
<evidence type="ECO:0000259" key="1">
    <source>
        <dbReference type="PROSITE" id="PS51819"/>
    </source>
</evidence>
<dbReference type="AlphaFoldDB" id="A0A9Q5ZEU0"/>
<organism evidence="2 3">
    <name type="scientific">Nostoc linckia z8</name>
    <dbReference type="NCBI Taxonomy" id="1628746"/>
    <lineage>
        <taxon>Bacteria</taxon>
        <taxon>Bacillati</taxon>
        <taxon>Cyanobacteriota</taxon>
        <taxon>Cyanophyceae</taxon>
        <taxon>Nostocales</taxon>
        <taxon>Nostocaceae</taxon>
        <taxon>Nostoc</taxon>
    </lineage>
</organism>
<dbReference type="InterPro" id="IPR004360">
    <property type="entry name" value="Glyas_Fos-R_dOase_dom"/>
</dbReference>
<comment type="caution">
    <text evidence="2">The sequence shown here is derived from an EMBL/GenBank/DDBJ whole genome shotgun (WGS) entry which is preliminary data.</text>
</comment>
<reference evidence="2 3" key="1">
    <citation type="submission" date="2015-02" db="EMBL/GenBank/DDBJ databases">
        <title>Nostoc linckia genome annotation.</title>
        <authorList>
            <person name="Zhou Z."/>
        </authorList>
    </citation>
    <scope>NUCLEOTIDE SEQUENCE [LARGE SCALE GENOMIC DNA]</scope>
    <source>
        <strain evidence="3">z8</strain>
    </source>
</reference>
<name>A0A9Q5ZEU0_NOSLI</name>
<feature type="domain" description="VOC" evidence="1">
    <location>
        <begin position="7"/>
        <end position="124"/>
    </location>
</feature>
<dbReference type="EMBL" id="LAHD01000015">
    <property type="protein sequence ID" value="PHK05476.1"/>
    <property type="molecule type" value="Genomic_DNA"/>
</dbReference>
<dbReference type="CDD" id="cd06587">
    <property type="entry name" value="VOC"/>
    <property type="match status" value="1"/>
</dbReference>
<dbReference type="Gene3D" id="3.10.180.10">
    <property type="entry name" value="2,3-Dihydroxybiphenyl 1,2-Dioxygenase, domain 1"/>
    <property type="match status" value="1"/>
</dbReference>
<dbReference type="InterPro" id="IPR029068">
    <property type="entry name" value="Glyas_Bleomycin-R_OHBP_Dase"/>
</dbReference>
<accession>A0A9Q5ZEU0</accession>
<sequence length="134" mass="15780">MSHQPQIEQQITFFYTHNLNASTEFYEQKLGLELWLDQGTCRIYSVTGSGYLGFCQASETSILSPENQSSVIFTLVTQQVDEWFKYLQERGVKFEKPPTMNKRYNIYHCFLRDPSGYLIEIQSFETNDEKRHNT</sequence>
<dbReference type="SUPFAM" id="SSF54593">
    <property type="entry name" value="Glyoxalase/Bleomycin resistance protein/Dihydroxybiphenyl dioxygenase"/>
    <property type="match status" value="1"/>
</dbReference>